<dbReference type="AlphaFoldDB" id="A0A0C1C5Y0"/>
<dbReference type="RefSeq" id="WP_013924087.1">
    <property type="nucleotide sequence ID" value="NZ_JSAM01000112.1"/>
</dbReference>
<protein>
    <recommendedName>
        <fullName evidence="7">Ribosomal small subunit Rsm22</fullName>
    </recommendedName>
</protein>
<dbReference type="Proteomes" id="UP000031307">
    <property type="component" value="Unassembled WGS sequence"/>
</dbReference>
<dbReference type="InterPro" id="IPR015324">
    <property type="entry name" value="Ribosomal_Rsm22-like"/>
</dbReference>
<evidence type="ECO:0000313" key="5">
    <source>
        <dbReference type="EMBL" id="KIA76570.1"/>
    </source>
</evidence>
<dbReference type="GO" id="GO:0046872">
    <property type="term" value="F:metal ion binding"/>
    <property type="evidence" value="ECO:0007669"/>
    <property type="project" value="UniProtKB-KW"/>
</dbReference>
<dbReference type="GO" id="GO:0003735">
    <property type="term" value="F:structural constituent of ribosome"/>
    <property type="evidence" value="ECO:0007669"/>
    <property type="project" value="TreeGrafter"/>
</dbReference>
<keyword evidence="3" id="KW-0408">Iron</keyword>
<keyword evidence="4" id="KW-0411">Iron-sulfur</keyword>
<dbReference type="PANTHER" id="PTHR13184:SF5">
    <property type="entry name" value="METHYLTRANSFERASE-LIKE PROTEIN 17, MITOCHONDRIAL"/>
    <property type="match status" value="1"/>
</dbReference>
<evidence type="ECO:0000256" key="1">
    <source>
        <dbReference type="ARBA" id="ARBA00022723"/>
    </source>
</evidence>
<keyword evidence="1" id="KW-0479">Metal-binding</keyword>
<gene>
    <name evidence="5" type="ORF">DB43_AB00350</name>
</gene>
<dbReference type="CDD" id="cd02440">
    <property type="entry name" value="AdoMet_MTases"/>
    <property type="match status" value="1"/>
</dbReference>
<evidence type="ECO:0000256" key="2">
    <source>
        <dbReference type="ARBA" id="ARBA00022946"/>
    </source>
</evidence>
<evidence type="ECO:0000256" key="3">
    <source>
        <dbReference type="ARBA" id="ARBA00023004"/>
    </source>
</evidence>
<name>A0A0C1C5Y0_9BACT</name>
<evidence type="ECO:0000256" key="4">
    <source>
        <dbReference type="ARBA" id="ARBA00023014"/>
    </source>
</evidence>
<accession>A0A0C1C5Y0</accession>
<proteinExistence type="predicted"/>
<dbReference type="InterPro" id="IPR052571">
    <property type="entry name" value="Mt_RNA_Methyltransferase"/>
</dbReference>
<dbReference type="GO" id="GO:0008168">
    <property type="term" value="F:methyltransferase activity"/>
    <property type="evidence" value="ECO:0007669"/>
    <property type="project" value="InterPro"/>
</dbReference>
<dbReference type="GO" id="GO:0015935">
    <property type="term" value="C:small ribosomal subunit"/>
    <property type="evidence" value="ECO:0007669"/>
    <property type="project" value="TreeGrafter"/>
</dbReference>
<dbReference type="GO" id="GO:0051536">
    <property type="term" value="F:iron-sulfur cluster binding"/>
    <property type="evidence" value="ECO:0007669"/>
    <property type="project" value="UniProtKB-KW"/>
</dbReference>
<evidence type="ECO:0008006" key="7">
    <source>
        <dbReference type="Google" id="ProtNLM"/>
    </source>
</evidence>
<reference evidence="5 6" key="1">
    <citation type="journal article" date="2014" name="Mol. Biol. Evol.">
        <title>Massive expansion of Ubiquitination-related gene families within the Chlamydiae.</title>
        <authorList>
            <person name="Domman D."/>
            <person name="Collingro A."/>
            <person name="Lagkouvardos I."/>
            <person name="Gehre L."/>
            <person name="Weinmaier T."/>
            <person name="Rattei T."/>
            <person name="Subtil A."/>
            <person name="Horn M."/>
        </authorList>
    </citation>
    <scope>NUCLEOTIDE SEQUENCE [LARGE SCALE GENOMIC DNA]</scope>
    <source>
        <strain evidence="5 6">OEW1</strain>
    </source>
</reference>
<dbReference type="PATRIC" id="fig|83552.4.peg.2347"/>
<dbReference type="Gene3D" id="3.40.50.150">
    <property type="entry name" value="Vaccinia Virus protein VP39"/>
    <property type="match status" value="1"/>
</dbReference>
<comment type="caution">
    <text evidence="5">The sequence shown here is derived from an EMBL/GenBank/DDBJ whole genome shotgun (WGS) entry which is preliminary data.</text>
</comment>
<dbReference type="EMBL" id="JSAM01000112">
    <property type="protein sequence ID" value="KIA76570.1"/>
    <property type="molecule type" value="Genomic_DNA"/>
</dbReference>
<dbReference type="OMA" id="DWCHFVQ"/>
<evidence type="ECO:0000313" key="6">
    <source>
        <dbReference type="Proteomes" id="UP000031307"/>
    </source>
</evidence>
<dbReference type="GO" id="GO:0006412">
    <property type="term" value="P:translation"/>
    <property type="evidence" value="ECO:0007669"/>
    <property type="project" value="InterPro"/>
</dbReference>
<keyword evidence="2" id="KW-0809">Transit peptide</keyword>
<sequence length="319" mass="36298">MSFVKLNQAIESEIGCFSLSELKRARENLTNRYRLEEQRDYISAHQETWMQSNVERMSYLVTRMPATYKVIEHILQQIPTTQISSVLDLGAGPGTGTWAATALFPHITKATLVEQDAQLIKIGQRLATHAAFPDTEWKPQCLSTFTPLPHDLVIVSYVLGELKDITEVVQKSWTSTEQFLVIVEPGSQRGFKTILQARQQILELGGYLVGPCPQAGACPMSQGDWCHFSKRVERSRIHRQCKEGALGYEDEKFSYVIFSRQPLTMSQNRILEHPQKRSGHVHLRLCTSEGIQKTIISKRHKDLYKQAKDAEWGDTLKNV</sequence>
<dbReference type="Pfam" id="PF09243">
    <property type="entry name" value="Rsm22"/>
    <property type="match status" value="1"/>
</dbReference>
<organism evidence="5 6">
    <name type="scientific">Parachlamydia acanthamoebae</name>
    <dbReference type="NCBI Taxonomy" id="83552"/>
    <lineage>
        <taxon>Bacteria</taxon>
        <taxon>Pseudomonadati</taxon>
        <taxon>Chlamydiota</taxon>
        <taxon>Chlamydiia</taxon>
        <taxon>Parachlamydiales</taxon>
        <taxon>Parachlamydiaceae</taxon>
        <taxon>Parachlamydia</taxon>
    </lineage>
</organism>
<dbReference type="InterPro" id="IPR029063">
    <property type="entry name" value="SAM-dependent_MTases_sf"/>
</dbReference>
<dbReference type="PANTHER" id="PTHR13184">
    <property type="entry name" value="37S RIBOSOMAL PROTEIN S22"/>
    <property type="match status" value="1"/>
</dbReference>
<dbReference type="SUPFAM" id="SSF53335">
    <property type="entry name" value="S-adenosyl-L-methionine-dependent methyltransferases"/>
    <property type="match status" value="1"/>
</dbReference>